<name>A0A5S3PUI6_9FLAO</name>
<dbReference type="PANTHER" id="PTHR11360:SF284">
    <property type="entry name" value="EG:103B4.3 PROTEIN-RELATED"/>
    <property type="match status" value="1"/>
</dbReference>
<keyword evidence="2 4" id="KW-1133">Transmembrane helix</keyword>
<feature type="transmembrane region" description="Helical" evidence="4">
    <location>
        <begin position="140"/>
        <end position="161"/>
    </location>
</feature>
<proteinExistence type="predicted"/>
<feature type="transmembrane region" description="Helical" evidence="4">
    <location>
        <begin position="106"/>
        <end position="128"/>
    </location>
</feature>
<evidence type="ECO:0000256" key="2">
    <source>
        <dbReference type="ARBA" id="ARBA00022989"/>
    </source>
</evidence>
<dbReference type="EMBL" id="VATY01000001">
    <property type="protein sequence ID" value="TMM58633.1"/>
    <property type="molecule type" value="Genomic_DNA"/>
</dbReference>
<dbReference type="Proteomes" id="UP000310314">
    <property type="component" value="Unassembled WGS sequence"/>
</dbReference>
<feature type="transmembrane region" description="Helical" evidence="4">
    <location>
        <begin position="390"/>
        <end position="408"/>
    </location>
</feature>
<dbReference type="PROSITE" id="PS50850">
    <property type="entry name" value="MFS"/>
    <property type="match status" value="1"/>
</dbReference>
<feature type="transmembrane region" description="Helical" evidence="4">
    <location>
        <begin position="52"/>
        <end position="71"/>
    </location>
</feature>
<evidence type="ECO:0000256" key="1">
    <source>
        <dbReference type="ARBA" id="ARBA00022692"/>
    </source>
</evidence>
<dbReference type="SUPFAM" id="SSF103473">
    <property type="entry name" value="MFS general substrate transporter"/>
    <property type="match status" value="1"/>
</dbReference>
<reference evidence="6 7" key="1">
    <citation type="submission" date="2019-05" db="EMBL/GenBank/DDBJ databases">
        <authorList>
            <person name="Zhang J.-Y."/>
            <person name="Feg X."/>
            <person name="Du Z.-J."/>
        </authorList>
    </citation>
    <scope>NUCLEOTIDE SEQUENCE [LARGE SCALE GENOMIC DNA]</scope>
    <source>
        <strain evidence="6 7">RZ26</strain>
    </source>
</reference>
<evidence type="ECO:0000256" key="4">
    <source>
        <dbReference type="SAM" id="Phobius"/>
    </source>
</evidence>
<feature type="transmembrane region" description="Helical" evidence="4">
    <location>
        <begin position="173"/>
        <end position="193"/>
    </location>
</feature>
<dbReference type="InterPro" id="IPR020846">
    <property type="entry name" value="MFS_dom"/>
</dbReference>
<sequence length="426" mass="46233">MNFKNLKEFKFGWPVILSSTFGIGLGMSPLPFYTIGVFAIPLTKNFGWGMDTVMAAMPVFTIGAVFCGPLVGYIADKIGARKTALISVLLFGLAFMAFSLNNGSKTLYLILWGILAIAGAGTLPMTWTRAINNWFNENRGLALGLSLLGTGIFGSLAKLFASGLIDNFGWQMAYIGVAALPLVIALPLAYFFFRDTDDPKVADKVAKLRKEVPGYENSNTAGMTVKQALADWRFWLLSICFLIISFAVGGPIPNLEKMLSSKGFDTGDAILLASFLGYAVVVGRLVGGYLLDRFWAPAVAFVLLSIPAISCFMLQSADLSYTNAMISVCILGFGAGVEYDLLAYLVSKYFGMKNYAAIYGFLYAFFGLGAGFGPFIFGKFFTSTGSYDTILGYATIAFLVGSFPLLLLGKYRTFETENVFVQKKQT</sequence>
<dbReference type="RefSeq" id="WP_138656565.1">
    <property type="nucleotide sequence ID" value="NZ_VATY01000001.1"/>
</dbReference>
<dbReference type="OrthoDB" id="5620971at2"/>
<dbReference type="CDD" id="cd17355">
    <property type="entry name" value="MFS_YcxA_like"/>
    <property type="match status" value="1"/>
</dbReference>
<evidence type="ECO:0000256" key="3">
    <source>
        <dbReference type="ARBA" id="ARBA00023136"/>
    </source>
</evidence>
<protein>
    <submittedName>
        <fullName evidence="6">MFS transporter</fullName>
    </submittedName>
</protein>
<keyword evidence="7" id="KW-1185">Reference proteome</keyword>
<dbReference type="AlphaFoldDB" id="A0A5S3PUI6"/>
<evidence type="ECO:0000313" key="7">
    <source>
        <dbReference type="Proteomes" id="UP000310314"/>
    </source>
</evidence>
<feature type="transmembrane region" description="Helical" evidence="4">
    <location>
        <begin position="232"/>
        <end position="249"/>
    </location>
</feature>
<feature type="transmembrane region" description="Helical" evidence="4">
    <location>
        <begin position="294"/>
        <end position="315"/>
    </location>
</feature>
<evidence type="ECO:0000313" key="6">
    <source>
        <dbReference type="EMBL" id="TMM58633.1"/>
    </source>
</evidence>
<dbReference type="PANTHER" id="PTHR11360">
    <property type="entry name" value="MONOCARBOXYLATE TRANSPORTER"/>
    <property type="match status" value="1"/>
</dbReference>
<dbReference type="GO" id="GO:0022857">
    <property type="term" value="F:transmembrane transporter activity"/>
    <property type="evidence" value="ECO:0007669"/>
    <property type="project" value="InterPro"/>
</dbReference>
<feature type="transmembrane region" description="Helical" evidence="4">
    <location>
        <begin position="269"/>
        <end position="287"/>
    </location>
</feature>
<feature type="transmembrane region" description="Helical" evidence="4">
    <location>
        <begin position="12"/>
        <end position="40"/>
    </location>
</feature>
<gene>
    <name evidence="6" type="ORF">FEE95_04160</name>
</gene>
<evidence type="ECO:0000259" key="5">
    <source>
        <dbReference type="PROSITE" id="PS50850"/>
    </source>
</evidence>
<dbReference type="InterPro" id="IPR011701">
    <property type="entry name" value="MFS"/>
</dbReference>
<dbReference type="InterPro" id="IPR050327">
    <property type="entry name" value="Proton-linked_MCT"/>
</dbReference>
<feature type="transmembrane region" description="Helical" evidence="4">
    <location>
        <begin position="358"/>
        <end position="378"/>
    </location>
</feature>
<accession>A0A5S3PUI6</accession>
<organism evidence="6 7">
    <name type="scientific">Maribacter algarum</name>
    <name type="common">ex Zhang et al. 2020</name>
    <dbReference type="NCBI Taxonomy" id="2578118"/>
    <lineage>
        <taxon>Bacteria</taxon>
        <taxon>Pseudomonadati</taxon>
        <taxon>Bacteroidota</taxon>
        <taxon>Flavobacteriia</taxon>
        <taxon>Flavobacteriales</taxon>
        <taxon>Flavobacteriaceae</taxon>
        <taxon>Maribacter</taxon>
    </lineage>
</organism>
<feature type="transmembrane region" description="Helical" evidence="4">
    <location>
        <begin position="321"/>
        <end position="346"/>
    </location>
</feature>
<dbReference type="Pfam" id="PF07690">
    <property type="entry name" value="MFS_1"/>
    <property type="match status" value="1"/>
</dbReference>
<keyword evidence="3 4" id="KW-0472">Membrane</keyword>
<feature type="domain" description="Major facilitator superfamily (MFS) profile" evidence="5">
    <location>
        <begin position="17"/>
        <end position="412"/>
    </location>
</feature>
<feature type="transmembrane region" description="Helical" evidence="4">
    <location>
        <begin position="83"/>
        <end position="100"/>
    </location>
</feature>
<dbReference type="Gene3D" id="1.20.1250.20">
    <property type="entry name" value="MFS general substrate transporter like domains"/>
    <property type="match status" value="2"/>
</dbReference>
<comment type="caution">
    <text evidence="6">The sequence shown here is derived from an EMBL/GenBank/DDBJ whole genome shotgun (WGS) entry which is preliminary data.</text>
</comment>
<dbReference type="InterPro" id="IPR036259">
    <property type="entry name" value="MFS_trans_sf"/>
</dbReference>
<keyword evidence="1 4" id="KW-0812">Transmembrane</keyword>